<protein>
    <submittedName>
        <fullName evidence="4">ADP-ribose pyrophosphatase</fullName>
    </submittedName>
</protein>
<evidence type="ECO:0000259" key="3">
    <source>
        <dbReference type="PROSITE" id="PS51462"/>
    </source>
</evidence>
<dbReference type="Pfam" id="PF00293">
    <property type="entry name" value="NUDIX"/>
    <property type="match status" value="1"/>
</dbReference>
<evidence type="ECO:0000256" key="1">
    <source>
        <dbReference type="ARBA" id="ARBA00001946"/>
    </source>
</evidence>
<dbReference type="Proteomes" id="UP000000322">
    <property type="component" value="Chromosome"/>
</dbReference>
<dbReference type="PROSITE" id="PS51462">
    <property type="entry name" value="NUDIX"/>
    <property type="match status" value="1"/>
</dbReference>
<dbReference type="HOGENOM" id="CLU_037162_13_0_11"/>
<dbReference type="PRINTS" id="PR00502">
    <property type="entry name" value="NUDIXFAMILY"/>
</dbReference>
<dbReference type="Gene3D" id="3.90.79.10">
    <property type="entry name" value="Nucleoside Triphosphate Pyrophosphohydrolase"/>
    <property type="match status" value="1"/>
</dbReference>
<dbReference type="eggNOG" id="COG0494">
    <property type="taxonomic scope" value="Bacteria"/>
</dbReference>
<dbReference type="RefSeq" id="WP_012866247.1">
    <property type="nucleotide sequence ID" value="NC_013521.1"/>
</dbReference>
<accession>D1BEA0</accession>
<keyword evidence="5" id="KW-1185">Reference proteome</keyword>
<dbReference type="InterPro" id="IPR020476">
    <property type="entry name" value="Nudix_hydrolase"/>
</dbReference>
<feature type="domain" description="Nudix hydrolase" evidence="3">
    <location>
        <begin position="7"/>
        <end position="136"/>
    </location>
</feature>
<dbReference type="CDD" id="cd04690">
    <property type="entry name" value="NUDIX_Hydrolase"/>
    <property type="match status" value="1"/>
</dbReference>
<dbReference type="PANTHER" id="PTHR43046">
    <property type="entry name" value="GDP-MANNOSE MANNOSYL HYDROLASE"/>
    <property type="match status" value="1"/>
</dbReference>
<keyword evidence="2" id="KW-0378">Hydrolase</keyword>
<evidence type="ECO:0000256" key="2">
    <source>
        <dbReference type="ARBA" id="ARBA00022801"/>
    </source>
</evidence>
<gene>
    <name evidence="4" type="ordered locus">Sked_12360</name>
</gene>
<dbReference type="KEGG" id="ske:Sked_12360"/>
<dbReference type="PANTHER" id="PTHR43046:SF2">
    <property type="entry name" value="8-OXO-DGTP DIPHOSPHATASE-RELATED"/>
    <property type="match status" value="1"/>
</dbReference>
<dbReference type="GO" id="GO:0016787">
    <property type="term" value="F:hydrolase activity"/>
    <property type="evidence" value="ECO:0007669"/>
    <property type="project" value="UniProtKB-KW"/>
</dbReference>
<dbReference type="SUPFAM" id="SSF55811">
    <property type="entry name" value="Nudix"/>
    <property type="match status" value="1"/>
</dbReference>
<dbReference type="STRING" id="446469.Sked_12360"/>
<name>D1BEA0_SANKS</name>
<sequence length="136" mass="14436">MSNEENVLIRVSAVVLRDSAGAVLTVRKTETSRFMLPGGKPEVGESTEQAAVRECVEELGVVLDPTALRLLGTFRAAAANEVGADVEATVFEHPDVLVGDPAAEIAELRWMDIATESLPHDLAPLLATHVVPALRG</sequence>
<dbReference type="InterPro" id="IPR015797">
    <property type="entry name" value="NUDIX_hydrolase-like_dom_sf"/>
</dbReference>
<comment type="cofactor">
    <cofactor evidence="1">
        <name>Mg(2+)</name>
        <dbReference type="ChEBI" id="CHEBI:18420"/>
    </cofactor>
</comment>
<dbReference type="InterPro" id="IPR000086">
    <property type="entry name" value="NUDIX_hydrolase_dom"/>
</dbReference>
<proteinExistence type="predicted"/>
<organism evidence="4 5">
    <name type="scientific">Sanguibacter keddieii (strain ATCC 51767 / DSM 10542 / NCFB 3025 / ST-74)</name>
    <dbReference type="NCBI Taxonomy" id="446469"/>
    <lineage>
        <taxon>Bacteria</taxon>
        <taxon>Bacillati</taxon>
        <taxon>Actinomycetota</taxon>
        <taxon>Actinomycetes</taxon>
        <taxon>Micrococcales</taxon>
        <taxon>Sanguibacteraceae</taxon>
        <taxon>Sanguibacter</taxon>
    </lineage>
</organism>
<dbReference type="AlphaFoldDB" id="D1BEA0"/>
<evidence type="ECO:0000313" key="5">
    <source>
        <dbReference type="Proteomes" id="UP000000322"/>
    </source>
</evidence>
<reference evidence="4 5" key="1">
    <citation type="journal article" date="2009" name="Stand. Genomic Sci.">
        <title>Complete genome sequence of Sanguibacter keddieii type strain (ST-74).</title>
        <authorList>
            <person name="Ivanova N."/>
            <person name="Sikorski J."/>
            <person name="Sims D."/>
            <person name="Brettin T."/>
            <person name="Detter J.C."/>
            <person name="Han C."/>
            <person name="Lapidus A."/>
            <person name="Copeland A."/>
            <person name="Glavina Del Rio T."/>
            <person name="Nolan M."/>
            <person name="Chen F."/>
            <person name="Lucas S."/>
            <person name="Tice H."/>
            <person name="Cheng J.F."/>
            <person name="Bruce D."/>
            <person name="Goodwin L."/>
            <person name="Pitluck S."/>
            <person name="Pati A."/>
            <person name="Mavromatis K."/>
            <person name="Chen A."/>
            <person name="Palaniappan K."/>
            <person name="D'haeseleer P."/>
            <person name="Chain P."/>
            <person name="Bristow J."/>
            <person name="Eisen J.A."/>
            <person name="Markowitz V."/>
            <person name="Hugenholtz P."/>
            <person name="Goker M."/>
            <person name="Pukall R."/>
            <person name="Klenk H.P."/>
            <person name="Kyrpides N.C."/>
        </authorList>
    </citation>
    <scope>NUCLEOTIDE SEQUENCE [LARGE SCALE GENOMIC DNA]</scope>
    <source>
        <strain evidence="5">ATCC 51767 / DSM 10542 / NCFB 3025 / ST-74</strain>
    </source>
</reference>
<evidence type="ECO:0000313" key="4">
    <source>
        <dbReference type="EMBL" id="ACZ21178.1"/>
    </source>
</evidence>
<dbReference type="EMBL" id="CP001819">
    <property type="protein sequence ID" value="ACZ21178.1"/>
    <property type="molecule type" value="Genomic_DNA"/>
</dbReference>